<dbReference type="AlphaFoldDB" id="A0A5A7PF40"/>
<dbReference type="OrthoDB" id="909814at2759"/>
<feature type="region of interest" description="Disordered" evidence="1">
    <location>
        <begin position="236"/>
        <end position="263"/>
    </location>
</feature>
<feature type="compositionally biased region" description="Pro residues" evidence="1">
    <location>
        <begin position="1"/>
        <end position="10"/>
    </location>
</feature>
<evidence type="ECO:0000313" key="3">
    <source>
        <dbReference type="Proteomes" id="UP000325081"/>
    </source>
</evidence>
<dbReference type="EMBL" id="BKCP01004439">
    <property type="protein sequence ID" value="GER31178.1"/>
    <property type="molecule type" value="Genomic_DNA"/>
</dbReference>
<dbReference type="PANTHER" id="PTHR33130">
    <property type="entry name" value="PUTATIVE (DUF1639)-RELATED"/>
    <property type="match status" value="1"/>
</dbReference>
<organism evidence="2 3">
    <name type="scientific">Striga asiatica</name>
    <name type="common">Asiatic witchweed</name>
    <name type="synonym">Buchnera asiatica</name>
    <dbReference type="NCBI Taxonomy" id="4170"/>
    <lineage>
        <taxon>Eukaryota</taxon>
        <taxon>Viridiplantae</taxon>
        <taxon>Streptophyta</taxon>
        <taxon>Embryophyta</taxon>
        <taxon>Tracheophyta</taxon>
        <taxon>Spermatophyta</taxon>
        <taxon>Magnoliopsida</taxon>
        <taxon>eudicotyledons</taxon>
        <taxon>Gunneridae</taxon>
        <taxon>Pentapetalae</taxon>
        <taxon>asterids</taxon>
        <taxon>lamiids</taxon>
        <taxon>Lamiales</taxon>
        <taxon>Orobanchaceae</taxon>
        <taxon>Buchnereae</taxon>
        <taxon>Striga</taxon>
    </lineage>
</organism>
<accession>A0A5A7PF40</accession>
<protein>
    <submittedName>
        <fullName evidence="2">Uncharacterized protein</fullName>
    </submittedName>
</protein>
<proteinExistence type="predicted"/>
<evidence type="ECO:0000313" key="2">
    <source>
        <dbReference type="EMBL" id="GER31178.1"/>
    </source>
</evidence>
<feature type="region of interest" description="Disordered" evidence="1">
    <location>
        <begin position="1"/>
        <end position="135"/>
    </location>
</feature>
<comment type="caution">
    <text evidence="2">The sequence shown here is derived from an EMBL/GenBank/DDBJ whole genome shotgun (WGS) entry which is preliminary data.</text>
</comment>
<dbReference type="PANTHER" id="PTHR33130:SF40">
    <property type="entry name" value="CHROMOGRANIN (DUF1639)"/>
    <property type="match status" value="1"/>
</dbReference>
<name>A0A5A7PF40_STRAF</name>
<feature type="compositionally biased region" description="Basic and acidic residues" evidence="1">
    <location>
        <begin position="311"/>
        <end position="349"/>
    </location>
</feature>
<feature type="compositionally biased region" description="Pro residues" evidence="1">
    <location>
        <begin position="62"/>
        <end position="83"/>
    </location>
</feature>
<keyword evidence="3" id="KW-1185">Reference proteome</keyword>
<evidence type="ECO:0000256" key="1">
    <source>
        <dbReference type="SAM" id="MobiDB-lite"/>
    </source>
</evidence>
<feature type="compositionally biased region" description="Basic and acidic residues" evidence="1">
    <location>
        <begin position="120"/>
        <end position="135"/>
    </location>
</feature>
<dbReference type="Proteomes" id="UP000325081">
    <property type="component" value="Unassembled WGS sequence"/>
</dbReference>
<dbReference type="InterPro" id="IPR012438">
    <property type="entry name" value="DUF1639"/>
</dbReference>
<gene>
    <name evidence="2" type="ORF">STAS_07160</name>
</gene>
<feature type="region of interest" description="Disordered" evidence="1">
    <location>
        <begin position="298"/>
        <end position="353"/>
    </location>
</feature>
<dbReference type="Pfam" id="PF07797">
    <property type="entry name" value="DUF1639"/>
    <property type="match status" value="1"/>
</dbReference>
<feature type="compositionally biased region" description="Low complexity" evidence="1">
    <location>
        <begin position="46"/>
        <end position="61"/>
    </location>
</feature>
<reference evidence="3" key="1">
    <citation type="journal article" date="2019" name="Curr. Biol.">
        <title>Genome Sequence of Striga asiatica Provides Insight into the Evolution of Plant Parasitism.</title>
        <authorList>
            <person name="Yoshida S."/>
            <person name="Kim S."/>
            <person name="Wafula E.K."/>
            <person name="Tanskanen J."/>
            <person name="Kim Y.M."/>
            <person name="Honaas L."/>
            <person name="Yang Z."/>
            <person name="Spallek T."/>
            <person name="Conn C.E."/>
            <person name="Ichihashi Y."/>
            <person name="Cheong K."/>
            <person name="Cui S."/>
            <person name="Der J.P."/>
            <person name="Gundlach H."/>
            <person name="Jiao Y."/>
            <person name="Hori C."/>
            <person name="Ishida J.K."/>
            <person name="Kasahara H."/>
            <person name="Kiba T."/>
            <person name="Kim M.S."/>
            <person name="Koo N."/>
            <person name="Laohavisit A."/>
            <person name="Lee Y.H."/>
            <person name="Lumba S."/>
            <person name="McCourt P."/>
            <person name="Mortimer J.C."/>
            <person name="Mutuku J.M."/>
            <person name="Nomura T."/>
            <person name="Sasaki-Sekimoto Y."/>
            <person name="Seto Y."/>
            <person name="Wang Y."/>
            <person name="Wakatake T."/>
            <person name="Sakakibara H."/>
            <person name="Demura T."/>
            <person name="Yamaguchi S."/>
            <person name="Yoneyama K."/>
            <person name="Manabe R.I."/>
            <person name="Nelson D.C."/>
            <person name="Schulman A.H."/>
            <person name="Timko M.P."/>
            <person name="dePamphilis C.W."/>
            <person name="Choi D."/>
            <person name="Shirasu K."/>
        </authorList>
    </citation>
    <scope>NUCLEOTIDE SEQUENCE [LARGE SCALE GENOMIC DNA]</scope>
    <source>
        <strain evidence="3">cv. UVA1</strain>
    </source>
</reference>
<sequence length="420" mass="46323">MEPTSPPKSQPQPLHNFDLPLLKWITTSSSSEGGGGHHQRRRSVKSPSARPGGSSSASSARQPPPPRDSIPPPPPPPPLPPLGQSPLRESAALPLHESPIRGDIVVKHSPVRGESPRPSPARDSHLKNSPVDRELERLSSIREDALRQFVTGSEAWAKQTKAAPIVYRGKHSRYSSSSSMKICSSSAEKAKEKVEEKMETKLKAAEDDLPPAVKKSKILIKIPNMSKKLKEENAKEEALKMADDSGTEKKLKEEGKDKDVEFEAKIPDDVDDEIKIWNLRPRKPKFKTQNAAFGAFGAEYGNVSGNTGKAKKTESPLKKANKSGEKDSNHVDGAEEKEKDKDKDKEKKEKKGKKKLSIFIALTKEEIEEDIYAFTGSKPSRRPKKRAKNIQKKVDAVFPGLGLVSITPESYKVSENYMKG</sequence>